<dbReference type="EMBL" id="JAAGLI010000042">
    <property type="protein sequence ID" value="NEA21213.1"/>
    <property type="molecule type" value="Genomic_DNA"/>
</dbReference>
<dbReference type="InterPro" id="IPR058248">
    <property type="entry name" value="Lxx211020-like"/>
</dbReference>
<accession>A0A6L9Q9C6</accession>
<gene>
    <name evidence="2" type="ORF">G3I70_01680</name>
</gene>
<dbReference type="PANTHER" id="PTHR36302">
    <property type="entry name" value="BLR7088 PROTEIN"/>
    <property type="match status" value="1"/>
</dbReference>
<sequence length="153" mass="15697">MKRPAAALAALVLIACTVAACGSDDKEAPAGPRLAVSGAYVKEPPMPDMAAGYFTIANTGGKADTLTGVISDIAEHATVHTTKANGAMAEAGPLAVPAGGRLVLRTGGHHVMLMDLKRKPKTGDTVTLTLRFATSPPITVQAPVRPASYRPEQ</sequence>
<reference evidence="2 3" key="1">
    <citation type="submission" date="2020-01" db="EMBL/GenBank/DDBJ databases">
        <title>Insect and environment-associated Actinomycetes.</title>
        <authorList>
            <person name="Currrie C."/>
            <person name="Chevrette M."/>
            <person name="Carlson C."/>
            <person name="Stubbendieck R."/>
            <person name="Wendt-Pienkowski E."/>
        </authorList>
    </citation>
    <scope>NUCLEOTIDE SEQUENCE [LARGE SCALE GENOMIC DNA]</scope>
    <source>
        <strain evidence="2 3">SID10258</strain>
    </source>
</reference>
<dbReference type="PROSITE" id="PS51257">
    <property type="entry name" value="PROKAR_LIPOPROTEIN"/>
    <property type="match status" value="1"/>
</dbReference>
<organism evidence="2 3">
    <name type="scientific">Actinomadura bangladeshensis</name>
    <dbReference type="NCBI Taxonomy" id="453573"/>
    <lineage>
        <taxon>Bacteria</taxon>
        <taxon>Bacillati</taxon>
        <taxon>Actinomycetota</taxon>
        <taxon>Actinomycetes</taxon>
        <taxon>Streptosporangiales</taxon>
        <taxon>Thermomonosporaceae</taxon>
        <taxon>Actinomadura</taxon>
    </lineage>
</organism>
<protein>
    <submittedName>
        <fullName evidence="2">Copper chaperone PCu(A)C</fullName>
    </submittedName>
</protein>
<dbReference type="AlphaFoldDB" id="A0A6L9Q9C6"/>
<dbReference type="Proteomes" id="UP000475532">
    <property type="component" value="Unassembled WGS sequence"/>
</dbReference>
<dbReference type="InterPro" id="IPR007410">
    <property type="entry name" value="LpqE-like"/>
</dbReference>
<evidence type="ECO:0000256" key="1">
    <source>
        <dbReference type="SAM" id="SignalP"/>
    </source>
</evidence>
<dbReference type="SUPFAM" id="SSF110087">
    <property type="entry name" value="DR1885-like metal-binding protein"/>
    <property type="match status" value="1"/>
</dbReference>
<dbReference type="InterPro" id="IPR036182">
    <property type="entry name" value="PCuAC_sf"/>
</dbReference>
<keyword evidence="1" id="KW-0732">Signal</keyword>
<dbReference type="RefSeq" id="WP_163052875.1">
    <property type="nucleotide sequence ID" value="NZ_JAAGLI010000042.1"/>
</dbReference>
<dbReference type="PANTHER" id="PTHR36302:SF1">
    <property type="entry name" value="COPPER CHAPERONE PCU(A)C"/>
    <property type="match status" value="1"/>
</dbReference>
<proteinExistence type="predicted"/>
<evidence type="ECO:0000313" key="3">
    <source>
        <dbReference type="Proteomes" id="UP000475532"/>
    </source>
</evidence>
<dbReference type="Pfam" id="PF04314">
    <property type="entry name" value="PCuAC"/>
    <property type="match status" value="1"/>
</dbReference>
<dbReference type="Gene3D" id="2.60.40.1890">
    <property type="entry name" value="PCu(A)C copper chaperone"/>
    <property type="match status" value="1"/>
</dbReference>
<feature type="chain" id="PRO_5039423701" evidence="1">
    <location>
        <begin position="21"/>
        <end position="153"/>
    </location>
</feature>
<feature type="signal peptide" evidence="1">
    <location>
        <begin position="1"/>
        <end position="20"/>
    </location>
</feature>
<evidence type="ECO:0000313" key="2">
    <source>
        <dbReference type="EMBL" id="NEA21213.1"/>
    </source>
</evidence>
<comment type="caution">
    <text evidence="2">The sequence shown here is derived from an EMBL/GenBank/DDBJ whole genome shotgun (WGS) entry which is preliminary data.</text>
</comment>
<name>A0A6L9Q9C6_9ACTN</name>